<organism evidence="2 3">
    <name type="scientific">Heterobasidion irregulare (strain TC 32-1)</name>
    <dbReference type="NCBI Taxonomy" id="747525"/>
    <lineage>
        <taxon>Eukaryota</taxon>
        <taxon>Fungi</taxon>
        <taxon>Dikarya</taxon>
        <taxon>Basidiomycota</taxon>
        <taxon>Agaricomycotina</taxon>
        <taxon>Agaricomycetes</taxon>
        <taxon>Russulales</taxon>
        <taxon>Bondarzewiaceae</taxon>
        <taxon>Heterobasidion</taxon>
        <taxon>Heterobasidion annosum species complex</taxon>
    </lineage>
</organism>
<evidence type="ECO:0000313" key="3">
    <source>
        <dbReference type="Proteomes" id="UP000030671"/>
    </source>
</evidence>
<name>W4KCX8_HETIT</name>
<evidence type="ECO:0000256" key="1">
    <source>
        <dbReference type="SAM" id="MobiDB-lite"/>
    </source>
</evidence>
<dbReference type="EMBL" id="KI925456">
    <property type="protein sequence ID" value="ETW83594.1"/>
    <property type="molecule type" value="Genomic_DNA"/>
</dbReference>
<gene>
    <name evidence="2" type="ORF">HETIRDRAFT_415374</name>
</gene>
<reference evidence="2 3" key="1">
    <citation type="journal article" date="2012" name="New Phytol.">
        <title>Insight into trade-off between wood decay and parasitism from the genome of a fungal forest pathogen.</title>
        <authorList>
            <person name="Olson A."/>
            <person name="Aerts A."/>
            <person name="Asiegbu F."/>
            <person name="Belbahri L."/>
            <person name="Bouzid O."/>
            <person name="Broberg A."/>
            <person name="Canback B."/>
            <person name="Coutinho P.M."/>
            <person name="Cullen D."/>
            <person name="Dalman K."/>
            <person name="Deflorio G."/>
            <person name="van Diepen L.T."/>
            <person name="Dunand C."/>
            <person name="Duplessis S."/>
            <person name="Durling M."/>
            <person name="Gonthier P."/>
            <person name="Grimwood J."/>
            <person name="Fossdal C.G."/>
            <person name="Hansson D."/>
            <person name="Henrissat B."/>
            <person name="Hietala A."/>
            <person name="Himmelstrand K."/>
            <person name="Hoffmeister D."/>
            <person name="Hogberg N."/>
            <person name="James T.Y."/>
            <person name="Karlsson M."/>
            <person name="Kohler A."/>
            <person name="Kues U."/>
            <person name="Lee Y.H."/>
            <person name="Lin Y.C."/>
            <person name="Lind M."/>
            <person name="Lindquist E."/>
            <person name="Lombard V."/>
            <person name="Lucas S."/>
            <person name="Lunden K."/>
            <person name="Morin E."/>
            <person name="Murat C."/>
            <person name="Park J."/>
            <person name="Raffaello T."/>
            <person name="Rouze P."/>
            <person name="Salamov A."/>
            <person name="Schmutz J."/>
            <person name="Solheim H."/>
            <person name="Stahlberg J."/>
            <person name="Velez H."/>
            <person name="de Vries R.P."/>
            <person name="Wiebenga A."/>
            <person name="Woodward S."/>
            <person name="Yakovlev I."/>
            <person name="Garbelotto M."/>
            <person name="Martin F."/>
            <person name="Grigoriev I.V."/>
            <person name="Stenlid J."/>
        </authorList>
    </citation>
    <scope>NUCLEOTIDE SEQUENCE [LARGE SCALE GENOMIC DNA]</scope>
    <source>
        <strain evidence="2 3">TC 32-1</strain>
    </source>
</reference>
<feature type="region of interest" description="Disordered" evidence="1">
    <location>
        <begin position="27"/>
        <end position="51"/>
    </location>
</feature>
<feature type="compositionally biased region" description="Basic residues" evidence="1">
    <location>
        <begin position="29"/>
        <end position="38"/>
    </location>
</feature>
<accession>W4KCX8</accession>
<sequence>MLSNAPLLDVPCQCEPSALPLAISTVQRHPARSLRRSSKSGPGSARPAAYP</sequence>
<evidence type="ECO:0000313" key="2">
    <source>
        <dbReference type="EMBL" id="ETW83594.1"/>
    </source>
</evidence>
<dbReference type="RefSeq" id="XP_009543372.1">
    <property type="nucleotide sequence ID" value="XM_009545077.1"/>
</dbReference>
<dbReference type="Proteomes" id="UP000030671">
    <property type="component" value="Unassembled WGS sequence"/>
</dbReference>
<dbReference type="InParanoid" id="W4KCX8"/>
<dbReference type="AlphaFoldDB" id="W4KCX8"/>
<dbReference type="HOGENOM" id="CLU_3106631_0_0_1"/>
<proteinExistence type="predicted"/>
<keyword evidence="3" id="KW-1185">Reference proteome</keyword>
<dbReference type="KEGG" id="hir:HETIRDRAFT_415374"/>
<dbReference type="GeneID" id="20673241"/>
<protein>
    <submittedName>
        <fullName evidence="2">Uncharacterized protein</fullName>
    </submittedName>
</protein>